<dbReference type="Proteomes" id="UP001230649">
    <property type="component" value="Unassembled WGS sequence"/>
</dbReference>
<evidence type="ECO:0000313" key="2">
    <source>
        <dbReference type="Proteomes" id="UP001230649"/>
    </source>
</evidence>
<accession>A0ACC2WUQ8</accession>
<comment type="caution">
    <text evidence="1">The sequence shown here is derived from an EMBL/GenBank/DDBJ whole genome shotgun (WGS) entry which is preliminary data.</text>
</comment>
<protein>
    <submittedName>
        <fullName evidence="1">Uncharacterized protein</fullName>
    </submittedName>
</protein>
<gene>
    <name evidence="1" type="ORF">QFC20_001230</name>
</gene>
<name>A0ACC2WUQ8_9TREE</name>
<reference evidence="1" key="1">
    <citation type="submission" date="2023-04" db="EMBL/GenBank/DDBJ databases">
        <title>Draft Genome sequencing of Naganishia species isolated from polar environments using Oxford Nanopore Technology.</title>
        <authorList>
            <person name="Leo P."/>
            <person name="Venkateswaran K."/>
        </authorList>
    </citation>
    <scope>NUCLEOTIDE SEQUENCE</scope>
    <source>
        <strain evidence="1">MNA-CCFEE 5262</strain>
    </source>
</reference>
<dbReference type="EMBL" id="JASBWS010000007">
    <property type="protein sequence ID" value="KAJ9114859.1"/>
    <property type="molecule type" value="Genomic_DNA"/>
</dbReference>
<evidence type="ECO:0000313" key="1">
    <source>
        <dbReference type="EMBL" id="KAJ9114859.1"/>
    </source>
</evidence>
<keyword evidence="2" id="KW-1185">Reference proteome</keyword>
<sequence length="284" mass="31199">MLCNNIVLAVNEQLGFEDIQSFMEASEGRAVRLYLCNPNLLALAHPSVAFAHFKVPGIFVSQNTLEVAVEPVENEDQDDRSSSCESEDDATVEEDWERQVTASSSSDGEPRTPNGEASGLSPQSTRGPENKVEQYGRTDGSDAFTPVVGRQKKNSHTSKLGVRLAVVTSDEFDRFHRSTPKSSKARSTKSYRGTSALKATIATSSSGTATYREVDYQNMKKLNPRPCHKHYLSVKGCPNGEDCAFGHHYELTQSELLAVRVLAKEMPCPYHLNGGKCPHDMSLL</sequence>
<organism evidence="1 2">
    <name type="scientific">Naganishia adeliensis</name>
    <dbReference type="NCBI Taxonomy" id="92952"/>
    <lineage>
        <taxon>Eukaryota</taxon>
        <taxon>Fungi</taxon>
        <taxon>Dikarya</taxon>
        <taxon>Basidiomycota</taxon>
        <taxon>Agaricomycotina</taxon>
        <taxon>Tremellomycetes</taxon>
        <taxon>Filobasidiales</taxon>
        <taxon>Filobasidiaceae</taxon>
        <taxon>Naganishia</taxon>
    </lineage>
</organism>
<proteinExistence type="predicted"/>